<dbReference type="EMBL" id="UZAF01017053">
    <property type="protein sequence ID" value="VDO37374.1"/>
    <property type="molecule type" value="Genomic_DNA"/>
</dbReference>
<name>A0A0N4WFC5_HAEPC</name>
<feature type="chain" id="PRO_5043123641" evidence="1">
    <location>
        <begin position="17"/>
        <end position="172"/>
    </location>
</feature>
<evidence type="ECO:0000313" key="3">
    <source>
        <dbReference type="Proteomes" id="UP000268014"/>
    </source>
</evidence>
<protein>
    <submittedName>
        <fullName evidence="4">Secreted protein</fullName>
    </submittedName>
</protein>
<evidence type="ECO:0000313" key="2">
    <source>
        <dbReference type="EMBL" id="VDO37374.1"/>
    </source>
</evidence>
<keyword evidence="1" id="KW-0732">Signal</keyword>
<reference evidence="4" key="1">
    <citation type="submission" date="2017-02" db="UniProtKB">
        <authorList>
            <consortium name="WormBaseParasite"/>
        </authorList>
    </citation>
    <scope>IDENTIFICATION</scope>
</reference>
<organism evidence="4">
    <name type="scientific">Haemonchus placei</name>
    <name type="common">Barber's pole worm</name>
    <dbReference type="NCBI Taxonomy" id="6290"/>
    <lineage>
        <taxon>Eukaryota</taxon>
        <taxon>Metazoa</taxon>
        <taxon>Ecdysozoa</taxon>
        <taxon>Nematoda</taxon>
        <taxon>Chromadorea</taxon>
        <taxon>Rhabditida</taxon>
        <taxon>Rhabditina</taxon>
        <taxon>Rhabditomorpha</taxon>
        <taxon>Strongyloidea</taxon>
        <taxon>Trichostrongylidae</taxon>
        <taxon>Haemonchus</taxon>
    </lineage>
</organism>
<dbReference type="Proteomes" id="UP000268014">
    <property type="component" value="Unassembled WGS sequence"/>
</dbReference>
<dbReference type="WBParaSite" id="HPLM_0000940601-mRNA-1">
    <property type="protein sequence ID" value="HPLM_0000940601-mRNA-1"/>
    <property type="gene ID" value="HPLM_0000940601"/>
</dbReference>
<dbReference type="STRING" id="6290.A0A0N4WFC5"/>
<evidence type="ECO:0000313" key="4">
    <source>
        <dbReference type="WBParaSite" id="HPLM_0000940601-mRNA-1"/>
    </source>
</evidence>
<evidence type="ECO:0000256" key="1">
    <source>
        <dbReference type="SAM" id="SignalP"/>
    </source>
</evidence>
<dbReference type="OrthoDB" id="5838444at2759"/>
<sequence length="172" mass="19493">MLKVVLLCVLATVVVGASNRRLNPRCGLPSFTSRLPSDAQEKIEKIWESYKDGKECDKEHKATKTIVSWCSLCAIRPKGPAFLIGASDEVRAQFDNLWKDHSIPREEKPEKFKELAEKNLVLEISESGQYRSIQVEQLTPEARAAHEKLTKLREERHKVRTVAVGVSDCEYS</sequence>
<reference evidence="2 3" key="2">
    <citation type="submission" date="2018-11" db="EMBL/GenBank/DDBJ databases">
        <authorList>
            <consortium name="Pathogen Informatics"/>
        </authorList>
    </citation>
    <scope>NUCLEOTIDE SEQUENCE [LARGE SCALE GENOMIC DNA]</scope>
    <source>
        <strain evidence="2 3">MHpl1</strain>
    </source>
</reference>
<feature type="signal peptide" evidence="1">
    <location>
        <begin position="1"/>
        <end position="16"/>
    </location>
</feature>
<dbReference type="OMA" id="KIFMEAS"/>
<accession>A0A0N4WFC5</accession>
<gene>
    <name evidence="2" type="ORF">HPLM_LOCUS9398</name>
</gene>
<dbReference type="AlphaFoldDB" id="A0A0N4WFC5"/>
<keyword evidence="3" id="KW-1185">Reference proteome</keyword>
<proteinExistence type="predicted"/>